<organism evidence="2 3">
    <name type="scientific">Jaapia argillacea MUCL 33604</name>
    <dbReference type="NCBI Taxonomy" id="933084"/>
    <lineage>
        <taxon>Eukaryota</taxon>
        <taxon>Fungi</taxon>
        <taxon>Dikarya</taxon>
        <taxon>Basidiomycota</taxon>
        <taxon>Agaricomycotina</taxon>
        <taxon>Agaricomycetes</taxon>
        <taxon>Agaricomycetidae</taxon>
        <taxon>Jaapiales</taxon>
        <taxon>Jaapiaceae</taxon>
        <taxon>Jaapia</taxon>
    </lineage>
</organism>
<name>A0A067PB70_9AGAM</name>
<dbReference type="AlphaFoldDB" id="A0A067PB70"/>
<accession>A0A067PB70</accession>
<dbReference type="InParanoid" id="A0A067PB70"/>
<feature type="chain" id="PRO_5001643001" evidence="1">
    <location>
        <begin position="24"/>
        <end position="187"/>
    </location>
</feature>
<feature type="signal peptide" evidence="1">
    <location>
        <begin position="1"/>
        <end position="23"/>
    </location>
</feature>
<dbReference type="Proteomes" id="UP000027265">
    <property type="component" value="Unassembled WGS sequence"/>
</dbReference>
<reference evidence="3" key="1">
    <citation type="journal article" date="2014" name="Proc. Natl. Acad. Sci. U.S.A.">
        <title>Extensive sampling of basidiomycete genomes demonstrates inadequacy of the white-rot/brown-rot paradigm for wood decay fungi.</title>
        <authorList>
            <person name="Riley R."/>
            <person name="Salamov A.A."/>
            <person name="Brown D.W."/>
            <person name="Nagy L.G."/>
            <person name="Floudas D."/>
            <person name="Held B.W."/>
            <person name="Levasseur A."/>
            <person name="Lombard V."/>
            <person name="Morin E."/>
            <person name="Otillar R."/>
            <person name="Lindquist E.A."/>
            <person name="Sun H."/>
            <person name="LaButti K.M."/>
            <person name="Schmutz J."/>
            <person name="Jabbour D."/>
            <person name="Luo H."/>
            <person name="Baker S.E."/>
            <person name="Pisabarro A.G."/>
            <person name="Walton J.D."/>
            <person name="Blanchette R.A."/>
            <person name="Henrissat B."/>
            <person name="Martin F."/>
            <person name="Cullen D."/>
            <person name="Hibbett D.S."/>
            <person name="Grigoriev I.V."/>
        </authorList>
    </citation>
    <scope>NUCLEOTIDE SEQUENCE [LARGE SCALE GENOMIC DNA]</scope>
    <source>
        <strain evidence="3">MUCL 33604</strain>
    </source>
</reference>
<protein>
    <submittedName>
        <fullName evidence="2">Uncharacterized protein</fullName>
    </submittedName>
</protein>
<dbReference type="EMBL" id="KL197743">
    <property type="protein sequence ID" value="KDQ51984.1"/>
    <property type="molecule type" value="Genomic_DNA"/>
</dbReference>
<evidence type="ECO:0000256" key="1">
    <source>
        <dbReference type="SAM" id="SignalP"/>
    </source>
</evidence>
<gene>
    <name evidence="2" type="ORF">JAAARDRAFT_198641</name>
</gene>
<dbReference type="OrthoDB" id="3253026at2759"/>
<keyword evidence="3" id="KW-1185">Reference proteome</keyword>
<evidence type="ECO:0000313" key="2">
    <source>
        <dbReference type="EMBL" id="KDQ51984.1"/>
    </source>
</evidence>
<evidence type="ECO:0000313" key="3">
    <source>
        <dbReference type="Proteomes" id="UP000027265"/>
    </source>
</evidence>
<proteinExistence type="predicted"/>
<sequence length="187" mass="20312">MVTKISQFQVVLVTTFLVISVAALPMPRSVVCVPTTWHDIAVFFVANYIAHAATIPTAPGAKWYDTAAWTILCVLLPFAGLGKSLGLILSHFLVGSSDLEKALAREALAVVVRSDDWEPTGDPEEIYVKLPSGFDESPTTLPPATIFCNNQDDFTRVTSEHIQVHGRVLLPKGYCLGFPEVDGLLSQ</sequence>
<keyword evidence="1" id="KW-0732">Signal</keyword>
<dbReference type="HOGENOM" id="CLU_1447897_0_0_1"/>